<dbReference type="EMBL" id="CP004353">
    <property type="protein sequence ID" value="AHI23545.1"/>
    <property type="molecule type" value="Genomic_DNA"/>
</dbReference>
<feature type="domain" description="THAP4-like heme-binding" evidence="4">
    <location>
        <begin position="86"/>
        <end position="238"/>
    </location>
</feature>
<evidence type="ECO:0000313" key="5">
    <source>
        <dbReference type="EMBL" id="AHI23545.1"/>
    </source>
</evidence>
<comment type="caution">
    <text evidence="2">Lacks conserved residue(s) required for the propagation of feature annotation.</text>
</comment>
<dbReference type="Proteomes" id="UP000019222">
    <property type="component" value="Chromosome"/>
</dbReference>
<accession>W5Y3V3</accession>
<dbReference type="HOGENOM" id="CLU_085483_0_0_11"/>
<dbReference type="PANTHER" id="PTHR15854">
    <property type="entry name" value="THAP4 PROTEIN"/>
    <property type="match status" value="1"/>
</dbReference>
<dbReference type="PANTHER" id="PTHR15854:SF4">
    <property type="entry name" value="PEROXYNITRITE ISOMERASE THAP4"/>
    <property type="match status" value="1"/>
</dbReference>
<keyword evidence="6" id="KW-1185">Reference proteome</keyword>
<feature type="region of interest" description="Disordered" evidence="3">
    <location>
        <begin position="59"/>
        <end position="78"/>
    </location>
</feature>
<evidence type="ECO:0000256" key="1">
    <source>
        <dbReference type="ARBA" id="ARBA00026205"/>
    </source>
</evidence>
<dbReference type="InterPro" id="IPR022939">
    <property type="entry name" value="Nb(III)_bact/plant"/>
</dbReference>
<dbReference type="InterPro" id="IPR012674">
    <property type="entry name" value="Calycin"/>
</dbReference>
<comment type="caution">
    <text evidence="2">Lacks the conserved His residue that binds heme iron in the nitrobindin family.</text>
</comment>
<dbReference type="AlphaFoldDB" id="W5Y3V3"/>
<feature type="region of interest" description="Disordered" evidence="3">
    <location>
        <begin position="1"/>
        <end position="51"/>
    </location>
</feature>
<dbReference type="InterPro" id="IPR014878">
    <property type="entry name" value="THAP4-like_heme-bd"/>
</dbReference>
<dbReference type="STRING" id="1224164.B843_10825"/>
<evidence type="ECO:0000256" key="3">
    <source>
        <dbReference type="SAM" id="MobiDB-lite"/>
    </source>
</evidence>
<evidence type="ECO:0000313" key="6">
    <source>
        <dbReference type="Proteomes" id="UP000019222"/>
    </source>
</evidence>
<evidence type="ECO:0000256" key="2">
    <source>
        <dbReference type="HAMAP-Rule" id="MF_01297"/>
    </source>
</evidence>
<dbReference type="InterPro" id="IPR045165">
    <property type="entry name" value="Nitrobindin"/>
</dbReference>
<gene>
    <name evidence="5" type="ORF">B843_10825</name>
</gene>
<dbReference type="SUPFAM" id="SSF50814">
    <property type="entry name" value="Lipocalins"/>
    <property type="match status" value="1"/>
</dbReference>
<proteinExistence type="inferred from homology"/>
<organism evidence="5 6">
    <name type="scientific">Corynebacterium vitaeruminis DSM 20294</name>
    <dbReference type="NCBI Taxonomy" id="1224164"/>
    <lineage>
        <taxon>Bacteria</taxon>
        <taxon>Bacillati</taxon>
        <taxon>Actinomycetota</taxon>
        <taxon>Actinomycetes</taxon>
        <taxon>Mycobacteriales</taxon>
        <taxon>Corynebacteriaceae</taxon>
        <taxon>Corynebacterium</taxon>
    </lineage>
</organism>
<dbReference type="eggNOG" id="COG4044">
    <property type="taxonomic scope" value="Bacteria"/>
</dbReference>
<dbReference type="Gene3D" id="2.40.128.20">
    <property type="match status" value="1"/>
</dbReference>
<dbReference type="HAMAP" id="MF_01297">
    <property type="entry name" value="nitrobindin"/>
    <property type="match status" value="1"/>
</dbReference>
<dbReference type="PATRIC" id="fig|1224164.3.peg.2179"/>
<dbReference type="Pfam" id="PF08768">
    <property type="entry name" value="THAP4_heme-bd"/>
    <property type="match status" value="1"/>
</dbReference>
<sequence>MEKAIASATVGNMSDEKSNNVPGDTPGDAAAAASNPKVSLAGSEAVSKAAEQWKDTAHRNIPGLGDLPIPDDTANLREGPNLHDELLALLPLVGVWRGTGQADSPEEGEYAFGQQITFAHDGENYLTYESRIWKIDENGEASDLDVRESGFWRINLKDEIEVVLSHSTGVVEIFYGQPMNERAWEIEAASTMVTATGPANLGPAKRLYGLMPNNNLGWVDERLVDGEMRPRMSAELHRVIG</sequence>
<dbReference type="CDD" id="cd07828">
    <property type="entry name" value="lipocalin_heme-bd-THAP4-like"/>
    <property type="match status" value="1"/>
</dbReference>
<dbReference type="KEGG" id="cvt:B843_10825"/>
<comment type="similarity">
    <text evidence="2">Belongs to the nitrobindin family.</text>
</comment>
<reference evidence="5 6" key="1">
    <citation type="submission" date="2013-02" db="EMBL/GenBank/DDBJ databases">
        <title>The complete genome sequence of Corynebacterium vitaeruminis DSM 20294.</title>
        <authorList>
            <person name="Ruckert C."/>
            <person name="Albersmeier A."/>
            <person name="Kalinowski J."/>
        </authorList>
    </citation>
    <scope>NUCLEOTIDE SEQUENCE [LARGE SCALE GENOMIC DNA]</scope>
    <source>
        <strain evidence="6">ATCC 10234</strain>
    </source>
</reference>
<evidence type="ECO:0000259" key="4">
    <source>
        <dbReference type="Pfam" id="PF08768"/>
    </source>
</evidence>
<name>W5Y3V3_9CORY</name>
<feature type="short sequence motif" description="GXWXGXG" evidence="2">
    <location>
        <begin position="94"/>
        <end position="100"/>
    </location>
</feature>
<protein>
    <recommendedName>
        <fullName evidence="1 2">Ferric nitrobindin-like protein</fullName>
    </recommendedName>
</protein>